<evidence type="ECO:0000313" key="3">
    <source>
        <dbReference type="Proteomes" id="UP001500604"/>
    </source>
</evidence>
<evidence type="ECO:0000313" key="2">
    <source>
        <dbReference type="EMBL" id="GAA4651800.1"/>
    </source>
</evidence>
<feature type="transmembrane region" description="Helical" evidence="1">
    <location>
        <begin position="30"/>
        <end position="53"/>
    </location>
</feature>
<sequence length="212" mass="23860">MQSVILNTLILNCLPIFGIVFLDWQSADLILLYGIETLFIMIFGIISICRLPVESPASSILKAAGILFFLCHFGVFSIVVLIISLAFYYAADIQAEPLLLWLAFAALVWHQVREMEQHGDKHHPASKIFTMGFSPWFRIIGFIIGLIATIVIASECDGLQCKFHYDTSTATKEETQNINDILMLTLLTLKITNDLVSDVFRHRRKPSDTQPA</sequence>
<dbReference type="Pfam" id="PF20108">
    <property type="entry name" value="DUF6498"/>
    <property type="match status" value="1"/>
</dbReference>
<keyword evidence="1" id="KW-1133">Transmembrane helix</keyword>
<comment type="caution">
    <text evidence="2">The sequence shown here is derived from an EMBL/GenBank/DDBJ whole genome shotgun (WGS) entry which is preliminary data.</text>
</comment>
<keyword evidence="1" id="KW-0472">Membrane</keyword>
<name>A0ABP8V9W0_9GAMM</name>
<accession>A0ABP8V9W0</accession>
<proteinExistence type="predicted"/>
<keyword evidence="1" id="KW-0812">Transmembrane</keyword>
<feature type="transmembrane region" description="Helical" evidence="1">
    <location>
        <begin position="5"/>
        <end position="24"/>
    </location>
</feature>
<gene>
    <name evidence="2" type="ORF">GCM10023116_40840</name>
</gene>
<organism evidence="2 3">
    <name type="scientific">Kistimonas scapharcae</name>
    <dbReference type="NCBI Taxonomy" id="1036133"/>
    <lineage>
        <taxon>Bacteria</taxon>
        <taxon>Pseudomonadati</taxon>
        <taxon>Pseudomonadota</taxon>
        <taxon>Gammaproteobacteria</taxon>
        <taxon>Oceanospirillales</taxon>
        <taxon>Endozoicomonadaceae</taxon>
        <taxon>Kistimonas</taxon>
    </lineage>
</organism>
<feature type="transmembrane region" description="Helical" evidence="1">
    <location>
        <begin position="95"/>
        <end position="112"/>
    </location>
</feature>
<feature type="transmembrane region" description="Helical" evidence="1">
    <location>
        <begin position="65"/>
        <end position="89"/>
    </location>
</feature>
<dbReference type="InterPro" id="IPR045466">
    <property type="entry name" value="DUF6498"/>
</dbReference>
<dbReference type="Proteomes" id="UP001500604">
    <property type="component" value="Unassembled WGS sequence"/>
</dbReference>
<protein>
    <submittedName>
        <fullName evidence="2">Uncharacterized protein</fullName>
    </submittedName>
</protein>
<reference evidence="3" key="1">
    <citation type="journal article" date="2019" name="Int. J. Syst. Evol. Microbiol.">
        <title>The Global Catalogue of Microorganisms (GCM) 10K type strain sequencing project: providing services to taxonomists for standard genome sequencing and annotation.</title>
        <authorList>
            <consortium name="The Broad Institute Genomics Platform"/>
            <consortium name="The Broad Institute Genome Sequencing Center for Infectious Disease"/>
            <person name="Wu L."/>
            <person name="Ma J."/>
        </authorList>
    </citation>
    <scope>NUCLEOTIDE SEQUENCE [LARGE SCALE GENOMIC DNA]</scope>
    <source>
        <strain evidence="3">JCM 17805</strain>
    </source>
</reference>
<evidence type="ECO:0000256" key="1">
    <source>
        <dbReference type="SAM" id="Phobius"/>
    </source>
</evidence>
<keyword evidence="3" id="KW-1185">Reference proteome</keyword>
<dbReference type="RefSeq" id="WP_345198250.1">
    <property type="nucleotide sequence ID" value="NZ_BAABFL010000463.1"/>
</dbReference>
<feature type="transmembrane region" description="Helical" evidence="1">
    <location>
        <begin position="133"/>
        <end position="153"/>
    </location>
</feature>
<dbReference type="EMBL" id="BAABFL010000463">
    <property type="protein sequence ID" value="GAA4651800.1"/>
    <property type="molecule type" value="Genomic_DNA"/>
</dbReference>